<proteinExistence type="predicted"/>
<organism evidence="1 2">
    <name type="scientific">Diploptera punctata</name>
    <name type="common">Pacific beetle cockroach</name>
    <dbReference type="NCBI Taxonomy" id="6984"/>
    <lineage>
        <taxon>Eukaryota</taxon>
        <taxon>Metazoa</taxon>
        <taxon>Ecdysozoa</taxon>
        <taxon>Arthropoda</taxon>
        <taxon>Hexapoda</taxon>
        <taxon>Insecta</taxon>
        <taxon>Pterygota</taxon>
        <taxon>Neoptera</taxon>
        <taxon>Polyneoptera</taxon>
        <taxon>Dictyoptera</taxon>
        <taxon>Blattodea</taxon>
        <taxon>Blaberoidea</taxon>
        <taxon>Blaberidae</taxon>
        <taxon>Diplopterinae</taxon>
        <taxon>Diploptera</taxon>
    </lineage>
</organism>
<evidence type="ECO:0000313" key="2">
    <source>
        <dbReference type="Proteomes" id="UP001233999"/>
    </source>
</evidence>
<evidence type="ECO:0000313" key="1">
    <source>
        <dbReference type="EMBL" id="KAJ9583758.1"/>
    </source>
</evidence>
<reference evidence="1" key="1">
    <citation type="journal article" date="2023" name="IScience">
        <title>Live-bearing cockroach genome reveals convergent evolutionary mechanisms linked to viviparity in insects and beyond.</title>
        <authorList>
            <person name="Fouks B."/>
            <person name="Harrison M.C."/>
            <person name="Mikhailova A.A."/>
            <person name="Marchal E."/>
            <person name="English S."/>
            <person name="Carruthers M."/>
            <person name="Jennings E.C."/>
            <person name="Chiamaka E.L."/>
            <person name="Frigard R.A."/>
            <person name="Pippel M."/>
            <person name="Attardo G.M."/>
            <person name="Benoit J.B."/>
            <person name="Bornberg-Bauer E."/>
            <person name="Tobe S.S."/>
        </authorList>
    </citation>
    <scope>NUCLEOTIDE SEQUENCE</scope>
    <source>
        <strain evidence="1">Stay&amp;Tobe</strain>
    </source>
</reference>
<keyword evidence="2" id="KW-1185">Reference proteome</keyword>
<dbReference type="Proteomes" id="UP001233999">
    <property type="component" value="Unassembled WGS sequence"/>
</dbReference>
<comment type="caution">
    <text evidence="1">The sequence shown here is derived from an EMBL/GenBank/DDBJ whole genome shotgun (WGS) entry which is preliminary data.</text>
</comment>
<sequence>FTTICVSPTTVTFDRELFRRISLVNNELDRRRPRWIKERSEYFENYDDLDFVTHFRLSKPSALSVLDMIENQLEFPTDRNQAVSPINQLLLALRYYATGSDQLSVADYTGVSKSTASRIVHRVSCAIANLRHQFIRLPQTANLILENQLSFYRVARFPKAIGAMAAHI</sequence>
<dbReference type="AlphaFoldDB" id="A0AAD7ZNH9"/>
<reference evidence="1" key="2">
    <citation type="submission" date="2023-05" db="EMBL/GenBank/DDBJ databases">
        <authorList>
            <person name="Fouks B."/>
        </authorList>
    </citation>
    <scope>NUCLEOTIDE SEQUENCE</scope>
    <source>
        <strain evidence="1">Stay&amp;Tobe</strain>
        <tissue evidence="1">Testes</tissue>
    </source>
</reference>
<gene>
    <name evidence="1" type="ORF">L9F63_021900</name>
</gene>
<dbReference type="EMBL" id="JASPKZ010007532">
    <property type="protein sequence ID" value="KAJ9583758.1"/>
    <property type="molecule type" value="Genomic_DNA"/>
</dbReference>
<name>A0AAD7ZNH9_DIPPU</name>
<evidence type="ECO:0008006" key="3">
    <source>
        <dbReference type="Google" id="ProtNLM"/>
    </source>
</evidence>
<feature type="non-terminal residue" evidence="1">
    <location>
        <position position="168"/>
    </location>
</feature>
<protein>
    <recommendedName>
        <fullName evidence="3">Nuclease HARBI1</fullName>
    </recommendedName>
</protein>
<accession>A0AAD7ZNH9</accession>